<dbReference type="GO" id="GO:0005200">
    <property type="term" value="F:structural constituent of cytoskeleton"/>
    <property type="evidence" value="ECO:0007669"/>
    <property type="project" value="TreeGrafter"/>
</dbReference>
<dbReference type="PROSITE" id="PS51842">
    <property type="entry name" value="IF_ROD_2"/>
    <property type="match status" value="1"/>
</dbReference>
<evidence type="ECO:0000256" key="3">
    <source>
        <dbReference type="ARBA" id="ARBA00023054"/>
    </source>
</evidence>
<dbReference type="FunFam" id="1.20.5.170:FF:000002">
    <property type="entry name" value="Type I keratin KA11"/>
    <property type="match status" value="1"/>
</dbReference>
<evidence type="ECO:0000256" key="4">
    <source>
        <dbReference type="ARBA" id="ARBA00061646"/>
    </source>
</evidence>
<accession>V9KV38</accession>
<dbReference type="GO" id="GO:1904714">
    <property type="term" value="P:regulation of chaperone-mediated autophagy"/>
    <property type="evidence" value="ECO:0007669"/>
    <property type="project" value="TreeGrafter"/>
</dbReference>
<dbReference type="Pfam" id="PF00038">
    <property type="entry name" value="Filament"/>
    <property type="match status" value="1"/>
</dbReference>
<dbReference type="AlphaFoldDB" id="V9KV38"/>
<dbReference type="GO" id="GO:0005737">
    <property type="term" value="C:cytoplasm"/>
    <property type="evidence" value="ECO:0007669"/>
    <property type="project" value="TreeGrafter"/>
</dbReference>
<name>V9KV38_CALMI</name>
<feature type="coiled-coil region" evidence="6">
    <location>
        <begin position="93"/>
        <end position="223"/>
    </location>
</feature>
<dbReference type="GO" id="GO:0042995">
    <property type="term" value="C:cell projection"/>
    <property type="evidence" value="ECO:0007669"/>
    <property type="project" value="TreeGrafter"/>
</dbReference>
<dbReference type="PROSITE" id="PS00226">
    <property type="entry name" value="IF_ROD_1"/>
    <property type="match status" value="1"/>
</dbReference>
<dbReference type="GO" id="GO:0045109">
    <property type="term" value="P:intermediate filament organization"/>
    <property type="evidence" value="ECO:0007669"/>
    <property type="project" value="TreeGrafter"/>
</dbReference>
<reference evidence="8" key="1">
    <citation type="journal article" date="2014" name="Nature">
        <title>Elephant shark genome provides unique insights into gnathostome evolution.</title>
        <authorList>
            <consortium name="International Elephant Shark Genome Sequencing Consortium"/>
            <person name="Venkatesh B."/>
            <person name="Lee A.P."/>
            <person name="Ravi V."/>
            <person name="Maurya A.K."/>
            <person name="Lian M.M."/>
            <person name="Swann J.B."/>
            <person name="Ohta Y."/>
            <person name="Flajnik M.F."/>
            <person name="Sutoh Y."/>
            <person name="Kasahara M."/>
            <person name="Hoon S."/>
            <person name="Gangu V."/>
            <person name="Roy S.W."/>
            <person name="Irimia M."/>
            <person name="Korzh V."/>
            <person name="Kondrychyn I."/>
            <person name="Lim Z.W."/>
            <person name="Tay B.H."/>
            <person name="Tohari S."/>
            <person name="Kong K.W."/>
            <person name="Ho S."/>
            <person name="Lorente-Galdos B."/>
            <person name="Quilez J."/>
            <person name="Marques-Bonet T."/>
            <person name="Raney B.J."/>
            <person name="Ingham P.W."/>
            <person name="Tay A."/>
            <person name="Hillier L.W."/>
            <person name="Minx P."/>
            <person name="Boehm T."/>
            <person name="Wilson R.K."/>
            <person name="Brenner S."/>
            <person name="Warren W.C."/>
        </authorList>
    </citation>
    <scope>NUCLEOTIDE SEQUENCE</scope>
    <source>
        <tissue evidence="8">Brain</tissue>
    </source>
</reference>
<comment type="similarity">
    <text evidence="4 5">Belongs to the intermediate filament family.</text>
</comment>
<sequence>MSLNFDNTQTSSYRKRFGPNAAGIRASNSRYSLSSRSVFPTFSVPSRSSSMRLKSINIPGRSIGGFQEKLDFSLADAMNAEFKETRTNEKFEMMELNDRFASYIEKVRFLENQNKMLMTELSQLKGKEPSRVGDMFLDEIRELRRQIDLLNAARARLEIERDSLLEDRNKLQQKLQDEITLRTEAENNLVAFRQDVDDAALARMDLERKIESLLEEIDFLKKVHDEELRSLQEQLQLQQVHVELDMGKPDLTAALKDIRSQYETVATKNLQEAEEWYKSKFADLTEAGTRQGEALRQAKQEMNDYRRQIQSLTCDLEGLKGTNESLERQLRELEERFAFESGSSQDTIAHLEDEIQRLKEDMARHLQAYQELLNVKLALDIEITTYRKLLEGEESRIAIPVQSFTSMNIRETNLESRSLPDTHVRKNIMIKTIETRDEEVVGQVVNEAIPGARA</sequence>
<dbReference type="InterPro" id="IPR050405">
    <property type="entry name" value="Intermediate_filament"/>
</dbReference>
<dbReference type="FunFam" id="1.20.5.1160:FF:000001">
    <property type="entry name" value="Keratin type II"/>
    <property type="match status" value="1"/>
</dbReference>
<dbReference type="Gene3D" id="1.20.5.500">
    <property type="entry name" value="Single helix bin"/>
    <property type="match status" value="1"/>
</dbReference>
<evidence type="ECO:0000256" key="6">
    <source>
        <dbReference type="SAM" id="Coils"/>
    </source>
</evidence>
<evidence type="ECO:0000313" key="8">
    <source>
        <dbReference type="EMBL" id="AFP02102.1"/>
    </source>
</evidence>
<dbReference type="GO" id="GO:0005882">
    <property type="term" value="C:intermediate filament"/>
    <property type="evidence" value="ECO:0007669"/>
    <property type="project" value="UniProtKB-KW"/>
</dbReference>
<dbReference type="Gene3D" id="1.20.5.170">
    <property type="match status" value="1"/>
</dbReference>
<dbReference type="InterPro" id="IPR039008">
    <property type="entry name" value="IF_rod_dom"/>
</dbReference>
<evidence type="ECO:0000256" key="2">
    <source>
        <dbReference type="ARBA" id="ARBA00022754"/>
    </source>
</evidence>
<feature type="domain" description="IF rod" evidence="7">
    <location>
        <begin position="89"/>
        <end position="397"/>
    </location>
</feature>
<protein>
    <recommendedName>
        <fullName evidence="1">Glial fibrillary acidic protein</fullName>
    </recommendedName>
</protein>
<organism evidence="8">
    <name type="scientific">Callorhinchus milii</name>
    <name type="common">Ghost shark</name>
    <dbReference type="NCBI Taxonomy" id="7868"/>
    <lineage>
        <taxon>Eukaryota</taxon>
        <taxon>Metazoa</taxon>
        <taxon>Chordata</taxon>
        <taxon>Craniata</taxon>
        <taxon>Vertebrata</taxon>
        <taxon>Chondrichthyes</taxon>
        <taxon>Holocephali</taxon>
        <taxon>Chimaeriformes</taxon>
        <taxon>Callorhinchidae</taxon>
        <taxon>Callorhinchus</taxon>
    </lineage>
</organism>
<feature type="coiled-coil region" evidence="6">
    <location>
        <begin position="295"/>
        <end position="375"/>
    </location>
</feature>
<evidence type="ECO:0000259" key="7">
    <source>
        <dbReference type="PROSITE" id="PS51842"/>
    </source>
</evidence>
<keyword evidence="3 6" id="KW-0175">Coiled coil</keyword>
<dbReference type="Gene3D" id="1.20.5.1160">
    <property type="entry name" value="Vasodilator-stimulated phosphoprotein"/>
    <property type="match status" value="1"/>
</dbReference>
<keyword evidence="2 5" id="KW-0403">Intermediate filament</keyword>
<proteinExistence type="evidence at transcript level"/>
<dbReference type="EMBL" id="JW869584">
    <property type="protein sequence ID" value="AFP02102.1"/>
    <property type="molecule type" value="mRNA"/>
</dbReference>
<dbReference type="Pfam" id="PF04732">
    <property type="entry name" value="Filament_head"/>
    <property type="match status" value="1"/>
</dbReference>
<dbReference type="PANTHER" id="PTHR45652">
    <property type="entry name" value="GLIAL FIBRILLARY ACIDIC PROTEIN"/>
    <property type="match status" value="1"/>
</dbReference>
<dbReference type="SUPFAM" id="SSF64593">
    <property type="entry name" value="Intermediate filament protein, coiled coil region"/>
    <property type="match status" value="2"/>
</dbReference>
<evidence type="ECO:0000256" key="5">
    <source>
        <dbReference type="RuleBase" id="RU000685"/>
    </source>
</evidence>
<dbReference type="SMART" id="SM01391">
    <property type="entry name" value="Filament"/>
    <property type="match status" value="1"/>
</dbReference>
<dbReference type="FunFam" id="1.20.5.500:FF:000001">
    <property type="entry name" value="Type II keratin 23"/>
    <property type="match status" value="1"/>
</dbReference>
<dbReference type="PANTHER" id="PTHR45652:SF9">
    <property type="entry name" value="GLIAL FIBRILLARY ACIDIC PROTEIN"/>
    <property type="match status" value="1"/>
</dbReference>
<dbReference type="InterPro" id="IPR018039">
    <property type="entry name" value="IF_conserved"/>
</dbReference>
<evidence type="ECO:0000256" key="1">
    <source>
        <dbReference type="ARBA" id="ARBA00018571"/>
    </source>
</evidence>
<dbReference type="InterPro" id="IPR006821">
    <property type="entry name" value="Intermed_filament_DNA-bd"/>
</dbReference>